<dbReference type="HAMAP" id="MF_00607">
    <property type="entry name" value="16SrRNA_methyltr_A"/>
    <property type="match status" value="1"/>
</dbReference>
<feature type="binding site" evidence="7 8">
    <location>
        <position position="92"/>
    </location>
    <ligand>
        <name>S-adenosyl-L-methionine</name>
        <dbReference type="ChEBI" id="CHEBI:59789"/>
    </ligand>
</feature>
<dbReference type="InterPro" id="IPR020596">
    <property type="entry name" value="rRNA_Ade_Mease_Trfase_CS"/>
</dbReference>
<dbReference type="EMBL" id="DVAD01000013">
    <property type="protein sequence ID" value="HIJ99609.1"/>
    <property type="molecule type" value="Genomic_DNA"/>
</dbReference>
<dbReference type="PANTHER" id="PTHR11727:SF7">
    <property type="entry name" value="DIMETHYLADENOSINE TRANSFERASE-RELATED"/>
    <property type="match status" value="1"/>
</dbReference>
<keyword evidence="3 7" id="KW-0489">Methyltransferase</keyword>
<dbReference type="GO" id="GO:0000179">
    <property type="term" value="F:rRNA (adenine-N6,N6-)-dimethyltransferase activity"/>
    <property type="evidence" value="ECO:0007669"/>
    <property type="project" value="UniProtKB-UniRule"/>
</dbReference>
<organism evidence="10 11">
    <name type="scientific">Candidatus Undinarchaeum marinum</name>
    <dbReference type="NCBI Taxonomy" id="2756141"/>
    <lineage>
        <taxon>Archaea</taxon>
        <taxon>Candidatus Undinarchaeota</taxon>
        <taxon>Candidatus Undinarchaeia</taxon>
        <taxon>Candidatus Undinarchaeales</taxon>
        <taxon>Candidatus Undinarchaeaceae</taxon>
        <taxon>Candidatus Undinarchaeum</taxon>
    </lineage>
</organism>
<keyword evidence="11" id="KW-1185">Reference proteome</keyword>
<feature type="domain" description="Ribosomal RNA adenine methylase transferase N-terminal" evidence="9">
    <location>
        <begin position="31"/>
        <end position="190"/>
    </location>
</feature>
<dbReference type="AlphaFoldDB" id="A0A832V3Z9"/>
<keyword evidence="2 7" id="KW-0698">rRNA processing</keyword>
<accession>A0A832V3Z9</accession>
<dbReference type="PANTHER" id="PTHR11727">
    <property type="entry name" value="DIMETHYLADENOSINE TRANSFERASE"/>
    <property type="match status" value="1"/>
</dbReference>
<keyword evidence="6 7" id="KW-0694">RNA-binding</keyword>
<keyword evidence="4 7" id="KW-0808">Transferase</keyword>
<reference evidence="10 11" key="1">
    <citation type="journal article" name="Nat. Commun.">
        <title>Undinarchaeota illuminate DPANN phylogeny and the impact of gene transfer on archaeal evolution.</title>
        <authorList>
            <person name="Dombrowski N."/>
            <person name="Williams T.A."/>
            <person name="Sun J."/>
            <person name="Woodcroft B.J."/>
            <person name="Lee J.H."/>
            <person name="Minh B.Q."/>
            <person name="Rinke C."/>
            <person name="Spang A."/>
        </authorList>
    </citation>
    <scope>NUCLEOTIDE SEQUENCE [LARGE SCALE GENOMIC DNA]</scope>
    <source>
        <strain evidence="10">MAG_bin17</strain>
    </source>
</reference>
<evidence type="ECO:0000259" key="9">
    <source>
        <dbReference type="SMART" id="SM00650"/>
    </source>
</evidence>
<dbReference type="Proteomes" id="UP000604391">
    <property type="component" value="Unassembled WGS sequence"/>
</dbReference>
<evidence type="ECO:0000313" key="10">
    <source>
        <dbReference type="EMBL" id="HIJ99609.1"/>
    </source>
</evidence>
<evidence type="ECO:0000256" key="5">
    <source>
        <dbReference type="ARBA" id="ARBA00022691"/>
    </source>
</evidence>
<evidence type="ECO:0000256" key="6">
    <source>
        <dbReference type="ARBA" id="ARBA00022884"/>
    </source>
</evidence>
<dbReference type="Gene3D" id="1.10.8.100">
    <property type="entry name" value="Ribosomal RNA adenine dimethylase-like, domain 2"/>
    <property type="match status" value="1"/>
</dbReference>
<evidence type="ECO:0000256" key="7">
    <source>
        <dbReference type="HAMAP-Rule" id="MF_00607"/>
    </source>
</evidence>
<comment type="similarity">
    <text evidence="7">Belongs to the class I-like SAM-binding methyltransferase superfamily. rRNA adenine N(6)-methyltransferase family. RsmA subfamily.</text>
</comment>
<evidence type="ECO:0000313" key="11">
    <source>
        <dbReference type="Proteomes" id="UP000604391"/>
    </source>
</evidence>
<dbReference type="PROSITE" id="PS51689">
    <property type="entry name" value="SAM_RNA_A_N6_MT"/>
    <property type="match status" value="1"/>
</dbReference>
<comment type="subcellular location">
    <subcellularLocation>
        <location evidence="7">Cytoplasm</location>
    </subcellularLocation>
</comment>
<dbReference type="InterPro" id="IPR020598">
    <property type="entry name" value="rRNA_Ade_methylase_Trfase_N"/>
</dbReference>
<feature type="binding site" evidence="7 8">
    <location>
        <position position="107"/>
    </location>
    <ligand>
        <name>S-adenosyl-L-methionine</name>
        <dbReference type="ChEBI" id="CHEBI:59789"/>
    </ligand>
</feature>
<dbReference type="EC" id="2.1.1.-" evidence="7"/>
<feature type="binding site" evidence="7 8">
    <location>
        <position position="72"/>
    </location>
    <ligand>
        <name>S-adenosyl-L-methionine</name>
        <dbReference type="ChEBI" id="CHEBI:59789"/>
    </ligand>
</feature>
<evidence type="ECO:0000256" key="2">
    <source>
        <dbReference type="ARBA" id="ARBA00022552"/>
    </source>
</evidence>
<dbReference type="InterPro" id="IPR029063">
    <property type="entry name" value="SAM-dependent_MTases_sf"/>
</dbReference>
<keyword evidence="5 7" id="KW-0949">S-adenosyl-L-methionine</keyword>
<gene>
    <name evidence="7 10" type="primary">rsmA</name>
    <name evidence="7" type="synonym">ksgA</name>
    <name evidence="10" type="ORF">H1011_02180</name>
</gene>
<evidence type="ECO:0000256" key="3">
    <source>
        <dbReference type="ARBA" id="ARBA00022603"/>
    </source>
</evidence>
<dbReference type="InterPro" id="IPR023165">
    <property type="entry name" value="rRNA_Ade_diMease-like_C"/>
</dbReference>
<dbReference type="SMART" id="SM00650">
    <property type="entry name" value="rADc"/>
    <property type="match status" value="1"/>
</dbReference>
<proteinExistence type="inferred from homology"/>
<dbReference type="InterPro" id="IPR011530">
    <property type="entry name" value="rRNA_adenine_dimethylase"/>
</dbReference>
<dbReference type="InterPro" id="IPR001737">
    <property type="entry name" value="KsgA/Erm"/>
</dbReference>
<feature type="binding site" evidence="7 8">
    <location>
        <position position="24"/>
    </location>
    <ligand>
        <name>S-adenosyl-L-methionine</name>
        <dbReference type="ChEBI" id="CHEBI:59789"/>
    </ligand>
</feature>
<evidence type="ECO:0000256" key="4">
    <source>
        <dbReference type="ARBA" id="ARBA00022679"/>
    </source>
</evidence>
<dbReference type="Gene3D" id="3.40.50.150">
    <property type="entry name" value="Vaccinia Virus protein VP39"/>
    <property type="match status" value="1"/>
</dbReference>
<feature type="binding site" evidence="7 8">
    <location>
        <position position="51"/>
    </location>
    <ligand>
        <name>S-adenosyl-L-methionine</name>
        <dbReference type="ChEBI" id="CHEBI:59789"/>
    </ligand>
</feature>
<evidence type="ECO:0000256" key="8">
    <source>
        <dbReference type="PROSITE-ProRule" id="PRU01026"/>
    </source>
</evidence>
<dbReference type="NCBIfam" id="TIGR00755">
    <property type="entry name" value="ksgA"/>
    <property type="match status" value="1"/>
</dbReference>
<name>A0A832V3Z9_9ARCH</name>
<dbReference type="PROSITE" id="PS01131">
    <property type="entry name" value="RRNA_A_DIMETH"/>
    <property type="match status" value="1"/>
</dbReference>
<dbReference type="CDD" id="cd02440">
    <property type="entry name" value="AdoMet_MTases"/>
    <property type="match status" value="1"/>
</dbReference>
<dbReference type="GO" id="GO:0003723">
    <property type="term" value="F:RNA binding"/>
    <property type="evidence" value="ECO:0007669"/>
    <property type="project" value="UniProtKB-UniRule"/>
</dbReference>
<keyword evidence="1 7" id="KW-0963">Cytoplasm</keyword>
<evidence type="ECO:0000256" key="1">
    <source>
        <dbReference type="ARBA" id="ARBA00022490"/>
    </source>
</evidence>
<dbReference type="SUPFAM" id="SSF53335">
    <property type="entry name" value="S-adenosyl-L-methionine-dependent methyltransferases"/>
    <property type="match status" value="1"/>
</dbReference>
<comment type="function">
    <text evidence="7">Specifically dimethylates two adjacent adenosines in the loop of a conserved hairpin near the 3'-end of 16S rRNA in the 30S particle. May play a critical role in biogenesis of 30S subunits.</text>
</comment>
<comment type="caution">
    <text evidence="10">The sequence shown here is derived from an EMBL/GenBank/DDBJ whole genome shotgun (WGS) entry which is preliminary data.</text>
</comment>
<protein>
    <recommendedName>
        <fullName evidence="7">Probable ribosomal RNA small subunit methyltransferase A</fullName>
        <ecNumber evidence="7">2.1.1.-</ecNumber>
    </recommendedName>
    <alternativeName>
        <fullName evidence="7">16S rRNA dimethyladenosine transferase</fullName>
    </alternativeName>
    <alternativeName>
        <fullName evidence="7">16S rRNA dimethylase</fullName>
    </alternativeName>
    <alternativeName>
        <fullName evidence="7">S-adenosylmethionine-6-N',N'-adenosyl(rRNA) dimethyltransferase</fullName>
    </alternativeName>
</protein>
<dbReference type="GO" id="GO:0005737">
    <property type="term" value="C:cytoplasm"/>
    <property type="evidence" value="ECO:0007669"/>
    <property type="project" value="UniProtKB-SubCell"/>
</dbReference>
<sequence length="259" mass="29563">MLLQDLKKILKENNFFLSKSLDQHFLYSDSILEREVEYAEINSEDKLLEIGPGIGTLTEKILEKTRNLAVIEIDPKFASILNKNVEEVIIGDALKVEWPECNKIISNVPYSISSPLIFKILEQPIELAVLCLQKEFARRMVAEPGTKNYSRLSVNCAVRADVEFLETVPKGKFFPVPRVDSAFVRLRPKNIVLPRKFADITRAIFQHKNKKLRNSLMDSYHEIGTKEEVASFVKSLGEIAQTKVLNLSPEDIINISKKY</sequence>
<dbReference type="Pfam" id="PF00398">
    <property type="entry name" value="RrnaAD"/>
    <property type="match status" value="1"/>
</dbReference>
<feature type="binding site" evidence="7 8">
    <location>
        <position position="26"/>
    </location>
    <ligand>
        <name>S-adenosyl-L-methionine</name>
        <dbReference type="ChEBI" id="CHEBI:59789"/>
    </ligand>
</feature>